<dbReference type="PROSITE" id="PS50893">
    <property type="entry name" value="ABC_TRANSPORTER_2"/>
    <property type="match status" value="2"/>
</dbReference>
<dbReference type="Gene3D" id="3.40.50.300">
    <property type="entry name" value="P-loop containing nucleotide triphosphate hydrolases"/>
    <property type="match status" value="2"/>
</dbReference>
<gene>
    <name evidence="4" type="ORF">BD289DRAFT_430523</name>
</gene>
<dbReference type="InterPro" id="IPR003439">
    <property type="entry name" value="ABC_transporter-like_ATP-bd"/>
</dbReference>
<sequence>MRPLPVRTPIVRINNGTFYRHHPASQAGQHGPSFFPGLTFELPSEPTSKDRWCVVGPSLSGKTTFLQVLRGQLLCVPPTARTYPYLATEAVPHRLKAANRAIQFVGFDAERSGSGGGGGGLGPATSAYLSARYESRRESTDFSLRDFLLGNTQLNPFSLAENDDNGISLTLMDRVVADLRLQPLLDLPVSFLSNGQGRRARIARALLTSPEVLLLDEPFMGLDPPTVASLSPLLRGMADKAAPRLVLSARPQDPLPEWITHLVYLRGDCQVGVMGEREVVMDGLRRYYHGVKNGGLAEDETMPVRALREMGRVLTENGIRGIGLGEEGEIFAGTSLPKTPQKGKRTNVGEALVEMEGCQVRYGNKIALGNWTEHKDGQQPTKGLTWTVRRGERWGVFGPNGSGKTTIVSLLCSDHPQTYSLPIKLFGRSRLPEPGSGQLPLTLWDIQARIGHSSPEVHQHIPRSLTIRQVIENAWADTFLMRAKLDNEARAKVDACLQWFESELNPIHSTKTSHDLAWASNYLFGELSFSAQRVLLFIRSMVKSPDVVVLDEAFSGMDEGVRDKCMLFLAEGEAKTYATSSGEVIGREGSSTTTETVVVDSEQSKTGNVKVTGLSDRQALICISHIKEEVPDAVREWLCLPEANSQMAARFGRLDGPLRTDARRWNEIWAI</sequence>
<dbReference type="Pfam" id="PF00005">
    <property type="entry name" value="ABC_tran"/>
    <property type="match status" value="2"/>
</dbReference>
<dbReference type="InterPro" id="IPR003593">
    <property type="entry name" value="AAA+_ATPase"/>
</dbReference>
<dbReference type="GO" id="GO:0005524">
    <property type="term" value="F:ATP binding"/>
    <property type="evidence" value="ECO:0007669"/>
    <property type="project" value="UniProtKB-KW"/>
</dbReference>
<reference evidence="4 5" key="1">
    <citation type="journal article" date="2018" name="Mycol. Prog.">
        <title>Coniella lustricola, a new species from submerged detritus.</title>
        <authorList>
            <person name="Raudabaugh D.B."/>
            <person name="Iturriaga T."/>
            <person name="Carver A."/>
            <person name="Mondo S."/>
            <person name="Pangilinan J."/>
            <person name="Lipzen A."/>
            <person name="He G."/>
            <person name="Amirebrahimi M."/>
            <person name="Grigoriev I.V."/>
            <person name="Miller A.N."/>
        </authorList>
    </citation>
    <scope>NUCLEOTIDE SEQUENCE [LARGE SCALE GENOMIC DNA]</scope>
    <source>
        <strain evidence="4 5">B22-T-1</strain>
    </source>
</reference>
<evidence type="ECO:0000256" key="2">
    <source>
        <dbReference type="ARBA" id="ARBA00022840"/>
    </source>
</evidence>
<dbReference type="EMBL" id="KZ678417">
    <property type="protein sequence ID" value="PSR90631.1"/>
    <property type="molecule type" value="Genomic_DNA"/>
</dbReference>
<organism evidence="4 5">
    <name type="scientific">Coniella lustricola</name>
    <dbReference type="NCBI Taxonomy" id="2025994"/>
    <lineage>
        <taxon>Eukaryota</taxon>
        <taxon>Fungi</taxon>
        <taxon>Dikarya</taxon>
        <taxon>Ascomycota</taxon>
        <taxon>Pezizomycotina</taxon>
        <taxon>Sordariomycetes</taxon>
        <taxon>Sordariomycetidae</taxon>
        <taxon>Diaporthales</taxon>
        <taxon>Schizoparmaceae</taxon>
        <taxon>Coniella</taxon>
    </lineage>
</organism>
<dbReference type="SUPFAM" id="SSF52540">
    <property type="entry name" value="P-loop containing nucleoside triphosphate hydrolases"/>
    <property type="match status" value="2"/>
</dbReference>
<protein>
    <submittedName>
        <fullName evidence="4">P-loop containing nucleoside triphosphate hydrolase protein</fullName>
    </submittedName>
</protein>
<evidence type="ECO:0000313" key="4">
    <source>
        <dbReference type="EMBL" id="PSR90631.1"/>
    </source>
</evidence>
<dbReference type="GO" id="GO:0005739">
    <property type="term" value="C:mitochondrion"/>
    <property type="evidence" value="ECO:0007669"/>
    <property type="project" value="TreeGrafter"/>
</dbReference>
<dbReference type="AlphaFoldDB" id="A0A2T3ABT6"/>
<feature type="domain" description="ABC transporter" evidence="3">
    <location>
        <begin position="11"/>
        <end position="292"/>
    </location>
</feature>
<dbReference type="STRING" id="2025994.A0A2T3ABT6"/>
<dbReference type="GO" id="GO:0016887">
    <property type="term" value="F:ATP hydrolysis activity"/>
    <property type="evidence" value="ECO:0007669"/>
    <property type="project" value="InterPro"/>
</dbReference>
<keyword evidence="1" id="KW-0547">Nucleotide-binding</keyword>
<dbReference type="SMART" id="SM00382">
    <property type="entry name" value="AAA"/>
    <property type="match status" value="2"/>
</dbReference>
<accession>A0A2T3ABT6</accession>
<dbReference type="Proteomes" id="UP000241462">
    <property type="component" value="Unassembled WGS sequence"/>
</dbReference>
<dbReference type="PANTHER" id="PTHR43514:SF4">
    <property type="entry name" value="ABC TRANSPORTER I FAMILY MEMBER 10"/>
    <property type="match status" value="1"/>
</dbReference>
<keyword evidence="4" id="KW-0378">Hydrolase</keyword>
<dbReference type="OrthoDB" id="10255969at2759"/>
<proteinExistence type="predicted"/>
<name>A0A2T3ABT6_9PEZI</name>
<feature type="domain" description="ABC transporter" evidence="3">
    <location>
        <begin position="366"/>
        <end position="626"/>
    </location>
</feature>
<dbReference type="PANTHER" id="PTHR43514">
    <property type="entry name" value="ABC TRANSPORTER I FAMILY MEMBER 10"/>
    <property type="match status" value="1"/>
</dbReference>
<evidence type="ECO:0000259" key="3">
    <source>
        <dbReference type="PROSITE" id="PS50893"/>
    </source>
</evidence>
<dbReference type="InterPro" id="IPR027417">
    <property type="entry name" value="P-loop_NTPase"/>
</dbReference>
<dbReference type="InterPro" id="IPR050334">
    <property type="entry name" value="Molybdenum_import_ModC"/>
</dbReference>
<keyword evidence="5" id="KW-1185">Reference proteome</keyword>
<evidence type="ECO:0000313" key="5">
    <source>
        <dbReference type="Proteomes" id="UP000241462"/>
    </source>
</evidence>
<keyword evidence="2" id="KW-0067">ATP-binding</keyword>
<dbReference type="InParanoid" id="A0A2T3ABT6"/>
<evidence type="ECO:0000256" key="1">
    <source>
        <dbReference type="ARBA" id="ARBA00022741"/>
    </source>
</evidence>
<dbReference type="FunCoup" id="A0A2T3ABT6">
    <property type="interactions" value="47"/>
</dbReference>